<evidence type="ECO:0000313" key="1">
    <source>
        <dbReference type="EMBL" id="MBL3656492.1"/>
    </source>
</evidence>
<evidence type="ECO:0000313" key="2">
    <source>
        <dbReference type="Proteomes" id="UP000659388"/>
    </source>
</evidence>
<dbReference type="Gene3D" id="3.10.129.10">
    <property type="entry name" value="Hotdog Thioesterase"/>
    <property type="match status" value="1"/>
</dbReference>
<name>A0A937F4Z2_9BACT</name>
<dbReference type="InterPro" id="IPR027961">
    <property type="entry name" value="DUF4442"/>
</dbReference>
<dbReference type="RefSeq" id="WP_202244286.1">
    <property type="nucleotide sequence ID" value="NZ_JAESIY010000005.1"/>
</dbReference>
<keyword evidence="2" id="KW-1185">Reference proteome</keyword>
<dbReference type="AlphaFoldDB" id="A0A937F4Z2"/>
<gene>
    <name evidence="1" type="ORF">JL102_10145</name>
</gene>
<protein>
    <submittedName>
        <fullName evidence="1">DUF4442 domain-containing protein</fullName>
    </submittedName>
</protein>
<dbReference type="InterPro" id="IPR029069">
    <property type="entry name" value="HotDog_dom_sf"/>
</dbReference>
<organism evidence="1 2">
    <name type="scientific">Fulvivirga sediminis</name>
    <dbReference type="NCBI Taxonomy" id="2803949"/>
    <lineage>
        <taxon>Bacteria</taxon>
        <taxon>Pseudomonadati</taxon>
        <taxon>Bacteroidota</taxon>
        <taxon>Cytophagia</taxon>
        <taxon>Cytophagales</taxon>
        <taxon>Fulvivirgaceae</taxon>
        <taxon>Fulvivirga</taxon>
    </lineage>
</organism>
<dbReference type="Proteomes" id="UP000659388">
    <property type="component" value="Unassembled WGS sequence"/>
</dbReference>
<dbReference type="Pfam" id="PF14539">
    <property type="entry name" value="DUF4442"/>
    <property type="match status" value="1"/>
</dbReference>
<proteinExistence type="predicted"/>
<sequence>MNIKKIVQKAGDSAFYLWLLNQGLSRMIPFNKPHGFKVVHIDENSIKTELPFKKRNFNHIKGIHACALATLSEFTTGFLMVSRLDPSKYRIILKTLEMDYHYQGKMKVQASFQIGEKWLEKNVYEPLQSSESTVVVCEVKVFDLENNHISTGRVHWQVKSWDKVKTKIK</sequence>
<accession>A0A937F4Z2</accession>
<dbReference type="CDD" id="cd03443">
    <property type="entry name" value="PaaI_thioesterase"/>
    <property type="match status" value="1"/>
</dbReference>
<comment type="caution">
    <text evidence="1">The sequence shown here is derived from an EMBL/GenBank/DDBJ whole genome shotgun (WGS) entry which is preliminary data.</text>
</comment>
<dbReference type="SUPFAM" id="SSF54637">
    <property type="entry name" value="Thioesterase/thiol ester dehydrase-isomerase"/>
    <property type="match status" value="1"/>
</dbReference>
<dbReference type="EMBL" id="JAESIY010000005">
    <property type="protein sequence ID" value="MBL3656492.1"/>
    <property type="molecule type" value="Genomic_DNA"/>
</dbReference>
<reference evidence="1" key="1">
    <citation type="submission" date="2021-01" db="EMBL/GenBank/DDBJ databases">
        <title>Fulvivirga kasyanovii gen. nov., sp nov., a novel member of the phylum Bacteroidetes isolated from seawater in a mussel farm.</title>
        <authorList>
            <person name="Zhao L.-H."/>
            <person name="Wang Z.-J."/>
        </authorList>
    </citation>
    <scope>NUCLEOTIDE SEQUENCE</scope>
    <source>
        <strain evidence="1">2943</strain>
    </source>
</reference>